<reference evidence="5 6" key="2">
    <citation type="submission" date="2014-10" db="EMBL/GenBank/DDBJ databases">
        <title>Pan-genome analysis of Brazilian lineage A amoebal mimiviruses.</title>
        <authorList>
            <person name="Assis F.L."/>
            <person name="Abrahao J.S."/>
            <person name="Kroon E.G."/>
            <person name="Dornas F.P."/>
            <person name="Andrade K.R."/>
            <person name="Borato P.V.M."/>
            <person name="Pilotto M.R."/>
            <person name="Benamar S."/>
            <person name="LaScola B."/>
            <person name="Colson P."/>
        </authorList>
    </citation>
    <scope>NUCLEOTIDE SEQUENCE [LARGE SCALE GENOMIC DNA]</scope>
    <source>
        <strain evidence="3 6">Amazonia</strain>
        <strain evidence="2 5">Oyster</strain>
    </source>
</reference>
<dbReference type="Proteomes" id="UP000241474">
    <property type="component" value="Segment"/>
</dbReference>
<evidence type="ECO:0000313" key="4">
    <source>
        <dbReference type="Proteomes" id="UP000201519"/>
    </source>
</evidence>
<dbReference type="EMBL" id="KM982401">
    <property type="protein sequence ID" value="AKI79647.1"/>
    <property type="molecule type" value="Genomic_DNA"/>
</dbReference>
<evidence type="ECO:0000313" key="1">
    <source>
        <dbReference type="EMBL" id="ADO18433.1"/>
    </source>
</evidence>
<organismHost>
    <name type="scientific">Acanthamoeba polyphaga</name>
    <name type="common">Amoeba</name>
    <dbReference type="NCBI Taxonomy" id="5757"/>
</organismHost>
<dbReference type="KEGG" id="vg:9925523"/>
<accession>A0A0G2Y6S4</accession>
<keyword evidence="4" id="KW-1185">Reference proteome</keyword>
<name>A0A0G2Y6S4_MIMIV</name>
<dbReference type="RefSeq" id="YP_003987393.1">
    <property type="nucleotide sequence ID" value="NC_014649.1"/>
</dbReference>
<dbReference type="GeneID" id="9925523"/>
<proteinExistence type="predicted"/>
<evidence type="ECO:0000313" key="6">
    <source>
        <dbReference type="Proteomes" id="UP000274448"/>
    </source>
</evidence>
<evidence type="ECO:0000313" key="3">
    <source>
        <dbReference type="EMBL" id="AKI81535.1"/>
    </source>
</evidence>
<protein>
    <submittedName>
        <fullName evidence="1">Uncharacterized protein</fullName>
    </submittedName>
</protein>
<sequence>MIIQIYQLKMESSNIGNIYVNNVDQNQSETNQSQIEVDQKQAEISISNDIDVTSKIEFDNGEFNYVVEFVDKSNGKDTITINCTHKEEFYCWSFTTSDIIKTSKLTSKEDSASLNINIKPKMLFKIFSAHEKNTLDKIYQIGFPKRFGSSESSITIELITVLPMMDSYIDTKFITLNPKKIDEVERCSLKFMRLNHIIEQKNQENIQKINKEIEQIQVSQSAFSEYVREKYAKIDDLSDSLTEKEKENEFVMQFKKFLTKPEYVNIIIDALKPTLDKYVTSEALENRFDSELEEFALESYCQSLFAKKTDLDKYVLKPV</sequence>
<dbReference type="EMBL" id="HQ336222">
    <property type="protein sequence ID" value="ADO18433.1"/>
    <property type="molecule type" value="Genomic_DNA"/>
</dbReference>
<evidence type="ECO:0000313" key="2">
    <source>
        <dbReference type="EMBL" id="AKI79647.1"/>
    </source>
</evidence>
<organism evidence="1 4">
    <name type="scientific">Acanthamoeba polyphaga mimivirus</name>
    <name type="common">APMV</name>
    <dbReference type="NCBI Taxonomy" id="212035"/>
    <lineage>
        <taxon>Viruses</taxon>
        <taxon>Varidnaviria</taxon>
        <taxon>Bamfordvirae</taxon>
        <taxon>Nucleocytoviricota</taxon>
        <taxon>Megaviricetes</taxon>
        <taxon>Imitervirales</taxon>
        <taxon>Mimiviridae</taxon>
        <taxon>Megamimivirinae</taxon>
        <taxon>Mimivirus</taxon>
        <taxon>Mimivirus bradfordmassiliense</taxon>
    </lineage>
</organism>
<accession>E3VYA4</accession>
<dbReference type="Proteomes" id="UP000201519">
    <property type="component" value="Segment"/>
</dbReference>
<dbReference type="Proteomes" id="UP000274448">
    <property type="component" value="Segment"/>
</dbReference>
<gene>
    <name evidence="1" type="primary">L862</name>
</gene>
<dbReference type="SMR" id="A0A0G2Y6S4"/>
<reference evidence="1 4" key="1">
    <citation type="journal article" date="2011" name="Virol. J.">
        <title>Breaking the 1000-gene barrier for Mimivirus using ultra-deep genome and transcriptome sequencing.</title>
        <authorList>
            <person name="Legendre M."/>
            <person name="Santini S."/>
            <person name="Rico A."/>
            <person name="Abergel C."/>
            <person name="Claverie J.M."/>
        </authorList>
    </citation>
    <scope>NUCLEOTIDE SEQUENCE [LARGE SCALE GENOMIC DNA]</scope>
</reference>
<dbReference type="OrthoDB" id="30536at10239"/>
<evidence type="ECO:0000313" key="5">
    <source>
        <dbReference type="Proteomes" id="UP000241474"/>
    </source>
</evidence>
<dbReference type="EMBL" id="KM982403">
    <property type="protein sequence ID" value="AKI81535.1"/>
    <property type="molecule type" value="Genomic_DNA"/>
</dbReference>